<evidence type="ECO:0000256" key="5">
    <source>
        <dbReference type="ARBA" id="ARBA00023163"/>
    </source>
</evidence>
<gene>
    <name evidence="8" type="ORF">LQV63_22755</name>
</gene>
<dbReference type="Proteomes" id="UP001199916">
    <property type="component" value="Unassembled WGS sequence"/>
</dbReference>
<name>A0ABS8YJY5_9BACL</name>
<comment type="caution">
    <text evidence="8">The sequence shown here is derived from an EMBL/GenBank/DDBJ whole genome shotgun (WGS) entry which is preliminary data.</text>
</comment>
<dbReference type="PANTHER" id="PTHR48111:SF22">
    <property type="entry name" value="REGULATOR OF RPOS"/>
    <property type="match status" value="1"/>
</dbReference>
<dbReference type="InterPro" id="IPR036388">
    <property type="entry name" value="WH-like_DNA-bd_sf"/>
</dbReference>
<sequence length="257" mass="30039">MSKSYILIHVHPGNSYTNHIQTWFQQWMDGPIEQLLCDEWQWAVIQEALRERLQETLRTHSHLKYVVIALSLDKYTDNDEGLLEIPPQLQALFTMEVHYVKGAVILIVPNAVPAGIYAALQHGYNDIIRFPCPVEEWDARIGRAFSTELKQETNQVIAIGDLSIDIERKRVTRGEQPVPLTPKEYELLLYMALRTNRICSREELLREVWHMAFDAQTNIVEVYINYLRRKIDRGHGWKFIRTVRGHGYRMESPEATI</sequence>
<evidence type="ECO:0000256" key="6">
    <source>
        <dbReference type="PROSITE-ProRule" id="PRU01091"/>
    </source>
</evidence>
<evidence type="ECO:0000256" key="2">
    <source>
        <dbReference type="ARBA" id="ARBA00023012"/>
    </source>
</evidence>
<reference evidence="8 9" key="1">
    <citation type="submission" date="2021-11" db="EMBL/GenBank/DDBJ databases">
        <title>Draft genome sequence of Paenibacillus profundus YoMME, a new Gram-positive bacteria with exoelectrogenic properties.</title>
        <authorList>
            <person name="Hubenova Y."/>
            <person name="Hubenova E."/>
            <person name="Manasiev Y."/>
            <person name="Peykov S."/>
            <person name="Mitov M."/>
        </authorList>
    </citation>
    <scope>NUCLEOTIDE SEQUENCE [LARGE SCALE GENOMIC DNA]</scope>
    <source>
        <strain evidence="8 9">YoMME</strain>
    </source>
</reference>
<dbReference type="InterPro" id="IPR001867">
    <property type="entry name" value="OmpR/PhoB-type_DNA-bd"/>
</dbReference>
<dbReference type="CDD" id="cd00383">
    <property type="entry name" value="trans_reg_C"/>
    <property type="match status" value="1"/>
</dbReference>
<dbReference type="RefSeq" id="WP_233698390.1">
    <property type="nucleotide sequence ID" value="NZ_JAJNBZ010000024.1"/>
</dbReference>
<keyword evidence="3" id="KW-0805">Transcription regulation</keyword>
<dbReference type="PROSITE" id="PS51755">
    <property type="entry name" value="OMPR_PHOB"/>
    <property type="match status" value="1"/>
</dbReference>
<organism evidence="8 9">
    <name type="scientific">Paenibacillus profundus</name>
    <dbReference type="NCBI Taxonomy" id="1173085"/>
    <lineage>
        <taxon>Bacteria</taxon>
        <taxon>Bacillati</taxon>
        <taxon>Bacillota</taxon>
        <taxon>Bacilli</taxon>
        <taxon>Bacillales</taxon>
        <taxon>Paenibacillaceae</taxon>
        <taxon>Paenibacillus</taxon>
    </lineage>
</organism>
<dbReference type="PANTHER" id="PTHR48111">
    <property type="entry name" value="REGULATOR OF RPOS"/>
    <property type="match status" value="1"/>
</dbReference>
<evidence type="ECO:0000313" key="8">
    <source>
        <dbReference type="EMBL" id="MCE5172106.1"/>
    </source>
</evidence>
<protein>
    <submittedName>
        <fullName evidence="8">Response regulator transcription factor</fullName>
    </submittedName>
</protein>
<dbReference type="EMBL" id="JAJNBZ010000024">
    <property type="protein sequence ID" value="MCE5172106.1"/>
    <property type="molecule type" value="Genomic_DNA"/>
</dbReference>
<keyword evidence="4 6" id="KW-0238">DNA-binding</keyword>
<evidence type="ECO:0000313" key="9">
    <source>
        <dbReference type="Proteomes" id="UP001199916"/>
    </source>
</evidence>
<evidence type="ECO:0000256" key="3">
    <source>
        <dbReference type="ARBA" id="ARBA00023015"/>
    </source>
</evidence>
<keyword evidence="9" id="KW-1185">Reference proteome</keyword>
<dbReference type="Pfam" id="PF00486">
    <property type="entry name" value="Trans_reg_C"/>
    <property type="match status" value="1"/>
</dbReference>
<dbReference type="SMART" id="SM00862">
    <property type="entry name" value="Trans_reg_C"/>
    <property type="match status" value="1"/>
</dbReference>
<feature type="DNA-binding region" description="OmpR/PhoB-type" evidence="6">
    <location>
        <begin position="154"/>
        <end position="252"/>
    </location>
</feature>
<feature type="domain" description="OmpR/PhoB-type" evidence="7">
    <location>
        <begin position="154"/>
        <end position="252"/>
    </location>
</feature>
<keyword evidence="1" id="KW-0597">Phosphoprotein</keyword>
<keyword evidence="2" id="KW-0902">Two-component regulatory system</keyword>
<evidence type="ECO:0000256" key="1">
    <source>
        <dbReference type="ARBA" id="ARBA00022553"/>
    </source>
</evidence>
<dbReference type="SUPFAM" id="SSF46894">
    <property type="entry name" value="C-terminal effector domain of the bipartite response regulators"/>
    <property type="match status" value="1"/>
</dbReference>
<accession>A0ABS8YJY5</accession>
<dbReference type="Gene3D" id="1.10.10.10">
    <property type="entry name" value="Winged helix-like DNA-binding domain superfamily/Winged helix DNA-binding domain"/>
    <property type="match status" value="1"/>
</dbReference>
<proteinExistence type="predicted"/>
<evidence type="ECO:0000259" key="7">
    <source>
        <dbReference type="PROSITE" id="PS51755"/>
    </source>
</evidence>
<evidence type="ECO:0000256" key="4">
    <source>
        <dbReference type="ARBA" id="ARBA00023125"/>
    </source>
</evidence>
<dbReference type="InterPro" id="IPR039420">
    <property type="entry name" value="WalR-like"/>
</dbReference>
<keyword evidence="5" id="KW-0804">Transcription</keyword>
<dbReference type="InterPro" id="IPR016032">
    <property type="entry name" value="Sig_transdc_resp-reg_C-effctor"/>
</dbReference>